<protein>
    <recommendedName>
        <fullName evidence="7">Flavin prenyltransferase UbiX</fullName>
        <ecNumber evidence="7">2.5.1.129</ecNumber>
    </recommendedName>
</protein>
<evidence type="ECO:0000256" key="2">
    <source>
        <dbReference type="ARBA" id="ARBA00022630"/>
    </source>
</evidence>
<evidence type="ECO:0000256" key="1">
    <source>
        <dbReference type="ARBA" id="ARBA00022602"/>
    </source>
</evidence>
<dbReference type="GO" id="GO:0016831">
    <property type="term" value="F:carboxy-lyase activity"/>
    <property type="evidence" value="ECO:0007669"/>
    <property type="project" value="TreeGrafter"/>
</dbReference>
<organism evidence="9 10">
    <name type="scientific">Ruminiclostridium hungatei</name>
    <name type="common">Clostridium hungatei</name>
    <dbReference type="NCBI Taxonomy" id="48256"/>
    <lineage>
        <taxon>Bacteria</taxon>
        <taxon>Bacillati</taxon>
        <taxon>Bacillota</taxon>
        <taxon>Clostridia</taxon>
        <taxon>Eubacteriales</taxon>
        <taxon>Oscillospiraceae</taxon>
        <taxon>Ruminiclostridium</taxon>
    </lineage>
</organism>
<name>A0A1V4SIN4_RUMHU</name>
<dbReference type="AlphaFoldDB" id="A0A1V4SIN4"/>
<feature type="binding site" evidence="7">
    <location>
        <position position="122"/>
    </location>
    <ligand>
        <name>FMN</name>
        <dbReference type="ChEBI" id="CHEBI:58210"/>
    </ligand>
</feature>
<feature type="binding site" evidence="7">
    <location>
        <position position="99"/>
    </location>
    <ligand>
        <name>FMN</name>
        <dbReference type="ChEBI" id="CHEBI:58210"/>
    </ligand>
</feature>
<dbReference type="PANTHER" id="PTHR43374">
    <property type="entry name" value="FLAVIN PRENYLTRANSFERASE"/>
    <property type="match status" value="1"/>
</dbReference>
<evidence type="ECO:0000256" key="4">
    <source>
        <dbReference type="ARBA" id="ARBA00022679"/>
    </source>
</evidence>
<keyword evidence="10" id="KW-1185">Reference proteome</keyword>
<evidence type="ECO:0000256" key="7">
    <source>
        <dbReference type="HAMAP-Rule" id="MF_01984"/>
    </source>
</evidence>
<comment type="similarity">
    <text evidence="6 7">Belongs to the UbiX/PAD1 family.</text>
</comment>
<dbReference type="Gene3D" id="3.40.50.1950">
    <property type="entry name" value="Flavin prenyltransferase-like"/>
    <property type="match status" value="1"/>
</dbReference>
<evidence type="ECO:0000256" key="3">
    <source>
        <dbReference type="ARBA" id="ARBA00022643"/>
    </source>
</evidence>
<feature type="binding site" evidence="7">
    <location>
        <position position="168"/>
    </location>
    <ligand>
        <name>dimethylallyl phosphate</name>
        <dbReference type="ChEBI" id="CHEBI:88052"/>
    </ligand>
</feature>
<dbReference type="InterPro" id="IPR003382">
    <property type="entry name" value="Flavoprotein"/>
</dbReference>
<feature type="domain" description="Flavoprotein" evidence="8">
    <location>
        <begin position="1"/>
        <end position="171"/>
    </location>
</feature>
<dbReference type="STRING" id="48256.CLHUN_27110"/>
<gene>
    <name evidence="9" type="primary">pad1</name>
    <name evidence="7" type="synonym">ubiX</name>
    <name evidence="9" type="ORF">CLHUN_27110</name>
</gene>
<keyword evidence="1 7" id="KW-0637">Prenyltransferase</keyword>
<feature type="binding site" evidence="7">
    <location>
        <begin position="87"/>
        <end position="90"/>
    </location>
    <ligand>
        <name>FMN</name>
        <dbReference type="ChEBI" id="CHEBI:58210"/>
    </ligand>
</feature>
<keyword evidence="4 7" id="KW-0808">Transferase</keyword>
<comment type="function">
    <text evidence="7">Flavin prenyltransferase that catalyzes the synthesis of the prenylated FMN cofactor (prenyl-FMN) for 4-hydroxy-3-polyprenylbenzoic acid decarboxylase UbiD. The prenyltransferase is metal-independent and links a dimethylallyl moiety from dimethylallyl monophosphate (DMAP) to the flavin N5 and C6 atoms of FMN.</text>
</comment>
<evidence type="ECO:0000256" key="5">
    <source>
        <dbReference type="ARBA" id="ARBA00050612"/>
    </source>
</evidence>
<dbReference type="PANTHER" id="PTHR43374:SF1">
    <property type="entry name" value="FLAVIN PRENYLTRANSFERASE PAD1, MITOCHONDRIAL"/>
    <property type="match status" value="1"/>
</dbReference>
<dbReference type="OrthoDB" id="9781577at2"/>
<comment type="caution">
    <text evidence="9">The sequence shown here is derived from an EMBL/GenBank/DDBJ whole genome shotgun (WGS) entry which is preliminary data.</text>
</comment>
<dbReference type="RefSeq" id="WP_080065167.1">
    <property type="nucleotide sequence ID" value="NZ_MZGX01000018.1"/>
</dbReference>
<feature type="binding site" evidence="7">
    <location>
        <position position="36"/>
    </location>
    <ligand>
        <name>FMN</name>
        <dbReference type="ChEBI" id="CHEBI:58210"/>
    </ligand>
</feature>
<sequence length="191" mass="21174">MRLIVGITGATGVIYAIRLLEALREINNLDVYLIISEWAKKNLGIETDISLDYVESLAGEVFDNADLGSKVSSGSFVTDGMIIAPCSMKSLSSIANGYCESLISRAADVILKEGRKLVLSPRETPLSAVHLENMLKLSRLGVRIVPPMPAFYNRPRELEEIVEHHVMKILDQFGLESRMAKRWNGNQPALF</sequence>
<dbReference type="EMBL" id="MZGX01000018">
    <property type="protein sequence ID" value="OPX43366.1"/>
    <property type="molecule type" value="Genomic_DNA"/>
</dbReference>
<keyword evidence="9" id="KW-0456">Lyase</keyword>
<reference evidence="9 10" key="1">
    <citation type="submission" date="2017-03" db="EMBL/GenBank/DDBJ databases">
        <title>Genome sequence of Clostridium hungatei DSM 14427.</title>
        <authorList>
            <person name="Poehlein A."/>
            <person name="Daniel R."/>
        </authorList>
    </citation>
    <scope>NUCLEOTIDE SEQUENCE [LARGE SCALE GENOMIC DNA]</scope>
    <source>
        <strain evidence="9 10">DSM 14427</strain>
    </source>
</reference>
<dbReference type="EC" id="2.5.1.129" evidence="7"/>
<evidence type="ECO:0000256" key="6">
    <source>
        <dbReference type="ARBA" id="ARBA00060793"/>
    </source>
</evidence>
<dbReference type="GO" id="GO:0106141">
    <property type="term" value="F:flavin prenyltransferase activity"/>
    <property type="evidence" value="ECO:0007669"/>
    <property type="project" value="UniProtKB-EC"/>
</dbReference>
<keyword evidence="2 7" id="KW-0285">Flavoprotein</keyword>
<accession>A0A1V4SIN4</accession>
<feature type="binding site" evidence="7">
    <location>
        <position position="152"/>
    </location>
    <ligand>
        <name>dimethylallyl phosphate</name>
        <dbReference type="ChEBI" id="CHEBI:88052"/>
    </ligand>
</feature>
<dbReference type="NCBIfam" id="TIGR00421">
    <property type="entry name" value="ubiX_pad"/>
    <property type="match status" value="1"/>
</dbReference>
<keyword evidence="3 7" id="KW-0288">FMN</keyword>
<evidence type="ECO:0000313" key="9">
    <source>
        <dbReference type="EMBL" id="OPX43366.1"/>
    </source>
</evidence>
<dbReference type="FunFam" id="3.40.50.1950:FF:000001">
    <property type="entry name" value="Flavin prenyltransferase UbiX"/>
    <property type="match status" value="1"/>
</dbReference>
<comment type="catalytic activity">
    <reaction evidence="5 7">
        <text>dimethylallyl phosphate + FMNH2 = prenylated FMNH2 + phosphate</text>
        <dbReference type="Rhea" id="RHEA:37743"/>
        <dbReference type="ChEBI" id="CHEBI:43474"/>
        <dbReference type="ChEBI" id="CHEBI:57618"/>
        <dbReference type="ChEBI" id="CHEBI:87467"/>
        <dbReference type="ChEBI" id="CHEBI:88052"/>
        <dbReference type="EC" id="2.5.1.129"/>
    </reaction>
</comment>
<dbReference type="Pfam" id="PF02441">
    <property type="entry name" value="Flavoprotein"/>
    <property type="match status" value="1"/>
</dbReference>
<dbReference type="InterPro" id="IPR036551">
    <property type="entry name" value="Flavin_trans-like"/>
</dbReference>
<dbReference type="HAMAP" id="MF_01984">
    <property type="entry name" value="ubiX_pad"/>
    <property type="match status" value="1"/>
</dbReference>
<dbReference type="NCBIfam" id="NF004685">
    <property type="entry name" value="PRK06029.1"/>
    <property type="match status" value="1"/>
</dbReference>
<feature type="binding site" evidence="7">
    <location>
        <begin position="9"/>
        <end position="11"/>
    </location>
    <ligand>
        <name>FMN</name>
        <dbReference type="ChEBI" id="CHEBI:58210"/>
    </ligand>
</feature>
<dbReference type="SUPFAM" id="SSF52507">
    <property type="entry name" value="Homo-oligomeric flavin-containing Cys decarboxylases, HFCD"/>
    <property type="match status" value="1"/>
</dbReference>
<evidence type="ECO:0000259" key="8">
    <source>
        <dbReference type="Pfam" id="PF02441"/>
    </source>
</evidence>
<evidence type="ECO:0000313" key="10">
    <source>
        <dbReference type="Proteomes" id="UP000191554"/>
    </source>
</evidence>
<dbReference type="Proteomes" id="UP000191554">
    <property type="component" value="Unassembled WGS sequence"/>
</dbReference>
<dbReference type="InterPro" id="IPR004507">
    <property type="entry name" value="UbiX-like"/>
</dbReference>
<proteinExistence type="inferred from homology"/>